<dbReference type="EC" id="2.7.11.1" evidence="1"/>
<dbReference type="SUPFAM" id="SSF53955">
    <property type="entry name" value="Lysozyme-like"/>
    <property type="match status" value="1"/>
</dbReference>
<evidence type="ECO:0000256" key="4">
    <source>
        <dbReference type="ARBA" id="ARBA00022741"/>
    </source>
</evidence>
<dbReference type="PANTHER" id="PTHR43289:SF6">
    <property type="entry name" value="SERINE_THREONINE-PROTEIN KINASE NEKL-3"/>
    <property type="match status" value="1"/>
</dbReference>
<dbReference type="PROSITE" id="PS50011">
    <property type="entry name" value="PROTEIN_KINASE_DOM"/>
    <property type="match status" value="1"/>
</dbReference>
<reference evidence="8 9" key="1">
    <citation type="submission" date="2021-01" db="EMBL/GenBank/DDBJ databases">
        <title>Whole genome shotgun sequence of Actinoplanes durhamensis NBRC 14914.</title>
        <authorList>
            <person name="Komaki H."/>
            <person name="Tamura T."/>
        </authorList>
    </citation>
    <scope>NUCLEOTIDE SEQUENCE [LARGE SCALE GENOMIC DNA]</scope>
    <source>
        <strain evidence="8 9">NBRC 14914</strain>
    </source>
</reference>
<dbReference type="InterPro" id="IPR008258">
    <property type="entry name" value="Transglycosylase_SLT_dom_1"/>
</dbReference>
<protein>
    <recommendedName>
        <fullName evidence="1">non-specific serine/threonine protein kinase</fullName>
        <ecNumber evidence="1">2.7.11.1</ecNumber>
    </recommendedName>
</protein>
<dbReference type="SMART" id="SM00220">
    <property type="entry name" value="S_TKc"/>
    <property type="match status" value="1"/>
</dbReference>
<keyword evidence="2" id="KW-0723">Serine/threonine-protein kinase</keyword>
<name>A0ABQ3YXU3_9ACTN</name>
<evidence type="ECO:0000313" key="9">
    <source>
        <dbReference type="Proteomes" id="UP000637628"/>
    </source>
</evidence>
<dbReference type="PANTHER" id="PTHR43289">
    <property type="entry name" value="MITOGEN-ACTIVATED PROTEIN KINASE KINASE KINASE 20-RELATED"/>
    <property type="match status" value="1"/>
</dbReference>
<dbReference type="RefSeq" id="WP_203727928.1">
    <property type="nucleotide sequence ID" value="NZ_BAAATX010000001.1"/>
</dbReference>
<dbReference type="InterPro" id="IPR000719">
    <property type="entry name" value="Prot_kinase_dom"/>
</dbReference>
<accession>A0ABQ3YXU3</accession>
<evidence type="ECO:0000313" key="8">
    <source>
        <dbReference type="EMBL" id="GIE02159.1"/>
    </source>
</evidence>
<keyword evidence="6" id="KW-0067">ATP-binding</keyword>
<feature type="domain" description="Protein kinase" evidence="7">
    <location>
        <begin position="22"/>
        <end position="292"/>
    </location>
</feature>
<sequence>MWLGRSDRPLADVADGTIIGDYRVVSYLASGQWGSVYAARRLTPRPGAPDDVALKLLPAATLTPAQRATFAEILDREKRFGRDARHAHLIRVFEALTCPDGSVALVMELARTDLRRLLESNPGKPPADGAILLRQVWHALTYMHAKGWVHGDLKPANVLIADDGWARVGDFGLAAELDGTHGYTPGLGTQDYLPPEWWDQGLDSRGVITRPATDVWAFGVLAHEVLTGGMHPFPGATPAARAGAIREYAADPGRLRLATTIPEPWPAIIRDCLRASYAERLAATRDLAARMAGATPAGSTPPRHRVASAVAASMAVLLLSASAAPGEVKPAVPVQEAAKGELRPGGEVPAQYRTVITSAAHSCPKAPVTPALIAAMLKVESNFDPNKRSPQTDEYGIAMWTPTVFAGWAPKHPDRTASVFNTDDAIRAMAGFLCYLVDTVGYLPGDPQLLIAAAYRVGGKRVRKVDGIPPETTAYTSKIKTKMIAYGY</sequence>
<comment type="caution">
    <text evidence="8">The sequence shown here is derived from an EMBL/GenBank/DDBJ whole genome shotgun (WGS) entry which is preliminary data.</text>
</comment>
<gene>
    <name evidence="8" type="ORF">Adu01nite_35090</name>
</gene>
<evidence type="ECO:0000256" key="1">
    <source>
        <dbReference type="ARBA" id="ARBA00012513"/>
    </source>
</evidence>
<keyword evidence="3" id="KW-0808">Transferase</keyword>
<evidence type="ECO:0000256" key="3">
    <source>
        <dbReference type="ARBA" id="ARBA00022679"/>
    </source>
</evidence>
<evidence type="ECO:0000256" key="6">
    <source>
        <dbReference type="ARBA" id="ARBA00022840"/>
    </source>
</evidence>
<dbReference type="Pfam" id="PF01464">
    <property type="entry name" value="SLT"/>
    <property type="match status" value="1"/>
</dbReference>
<dbReference type="InterPro" id="IPR023346">
    <property type="entry name" value="Lysozyme-like_dom_sf"/>
</dbReference>
<dbReference type="Gene3D" id="1.10.510.10">
    <property type="entry name" value="Transferase(Phosphotransferase) domain 1"/>
    <property type="match status" value="1"/>
</dbReference>
<dbReference type="EMBL" id="BOML01000030">
    <property type="protein sequence ID" value="GIE02159.1"/>
    <property type="molecule type" value="Genomic_DNA"/>
</dbReference>
<dbReference type="CDD" id="cd14014">
    <property type="entry name" value="STKc_PknB_like"/>
    <property type="match status" value="1"/>
</dbReference>
<dbReference type="Gene3D" id="3.30.200.20">
    <property type="entry name" value="Phosphorylase Kinase, domain 1"/>
    <property type="match status" value="1"/>
</dbReference>
<evidence type="ECO:0000259" key="7">
    <source>
        <dbReference type="PROSITE" id="PS50011"/>
    </source>
</evidence>
<dbReference type="InterPro" id="IPR011009">
    <property type="entry name" value="Kinase-like_dom_sf"/>
</dbReference>
<organism evidence="8 9">
    <name type="scientific">Paractinoplanes durhamensis</name>
    <dbReference type="NCBI Taxonomy" id="113563"/>
    <lineage>
        <taxon>Bacteria</taxon>
        <taxon>Bacillati</taxon>
        <taxon>Actinomycetota</taxon>
        <taxon>Actinomycetes</taxon>
        <taxon>Micromonosporales</taxon>
        <taxon>Micromonosporaceae</taxon>
        <taxon>Paractinoplanes</taxon>
    </lineage>
</organism>
<dbReference type="Proteomes" id="UP000637628">
    <property type="component" value="Unassembled WGS sequence"/>
</dbReference>
<proteinExistence type="predicted"/>
<dbReference type="SUPFAM" id="SSF56112">
    <property type="entry name" value="Protein kinase-like (PK-like)"/>
    <property type="match status" value="1"/>
</dbReference>
<evidence type="ECO:0000256" key="5">
    <source>
        <dbReference type="ARBA" id="ARBA00022777"/>
    </source>
</evidence>
<dbReference type="CDD" id="cd00254">
    <property type="entry name" value="LT-like"/>
    <property type="match status" value="1"/>
</dbReference>
<dbReference type="Pfam" id="PF00069">
    <property type="entry name" value="Pkinase"/>
    <property type="match status" value="1"/>
</dbReference>
<evidence type="ECO:0000256" key="2">
    <source>
        <dbReference type="ARBA" id="ARBA00022527"/>
    </source>
</evidence>
<keyword evidence="5" id="KW-0418">Kinase</keyword>
<dbReference type="Gene3D" id="1.10.530.10">
    <property type="match status" value="1"/>
</dbReference>
<keyword evidence="9" id="KW-1185">Reference proteome</keyword>
<keyword evidence="4" id="KW-0547">Nucleotide-binding</keyword>